<name>A0A975S2Y0_9RHOB</name>
<dbReference type="KEGG" id="gfu:KM031_06160"/>
<dbReference type="CDD" id="cd05151">
    <property type="entry name" value="ChoK-like"/>
    <property type="match status" value="1"/>
</dbReference>
<dbReference type="Gene3D" id="3.30.200.20">
    <property type="entry name" value="Phosphorylase Kinase, domain 1"/>
    <property type="match status" value="1"/>
</dbReference>
<dbReference type="InterPro" id="IPR011009">
    <property type="entry name" value="Kinase-like_dom_sf"/>
</dbReference>
<dbReference type="GO" id="GO:0004305">
    <property type="term" value="F:ethanolamine kinase activity"/>
    <property type="evidence" value="ECO:0007669"/>
    <property type="project" value="TreeGrafter"/>
</dbReference>
<dbReference type="AlphaFoldDB" id="A0A975S2Y0"/>
<sequence>MTGIIEALQRALALPCFTAPEAARPLGGGKTNVNIWLKDQGRAYVVRLGHDIIEHGILRWHELAVSRAAHATGVSPRVVHSEPGALVLEYIDAEPLTEADIRAPETLPALVNLLHRTHRQIPRHLRGPILSFHVFHILHDYAATLHETGSPHCAKLPELLAQAEHLASMIGPQPLVLGHNDLLPSNILRGEGRLWLIDWEYAGFTSPLFDLGGLASNAGMDRAAEIALLTGYFGTPPDADLLRRYDAMKCASLLRETFWSMVSEQTSALDFDYAAYTNMNLAAYRAAFAQLSL</sequence>
<dbReference type="Pfam" id="PF01636">
    <property type="entry name" value="APH"/>
    <property type="match status" value="1"/>
</dbReference>
<dbReference type="GO" id="GO:0005737">
    <property type="term" value="C:cytoplasm"/>
    <property type="evidence" value="ECO:0007669"/>
    <property type="project" value="TreeGrafter"/>
</dbReference>
<dbReference type="RefSeq" id="WP_215503654.1">
    <property type="nucleotide sequence ID" value="NZ_CP076361.1"/>
</dbReference>
<evidence type="ECO:0000313" key="3">
    <source>
        <dbReference type="Proteomes" id="UP000679352"/>
    </source>
</evidence>
<dbReference type="SUPFAM" id="SSF56112">
    <property type="entry name" value="Protein kinase-like (PK-like)"/>
    <property type="match status" value="1"/>
</dbReference>
<dbReference type="PANTHER" id="PTHR22603:SF66">
    <property type="entry name" value="ETHANOLAMINE KINASE"/>
    <property type="match status" value="1"/>
</dbReference>
<accession>A0A975S2Y0</accession>
<gene>
    <name evidence="2" type="ORF">KM031_06160</name>
</gene>
<feature type="domain" description="Aminoglycoside phosphotransferase" evidence="1">
    <location>
        <begin position="23"/>
        <end position="228"/>
    </location>
</feature>
<dbReference type="Gene3D" id="3.90.1200.10">
    <property type="match status" value="1"/>
</dbReference>
<keyword evidence="3" id="KW-1185">Reference proteome</keyword>
<organism evidence="2 3">
    <name type="scientific">Gemmobacter fulvus</name>
    <dbReference type="NCBI Taxonomy" id="2840474"/>
    <lineage>
        <taxon>Bacteria</taxon>
        <taxon>Pseudomonadati</taxon>
        <taxon>Pseudomonadota</taxon>
        <taxon>Alphaproteobacteria</taxon>
        <taxon>Rhodobacterales</taxon>
        <taxon>Paracoccaceae</taxon>
        <taxon>Gemmobacter</taxon>
    </lineage>
</organism>
<evidence type="ECO:0000313" key="2">
    <source>
        <dbReference type="EMBL" id="QWK91463.1"/>
    </source>
</evidence>
<dbReference type="Proteomes" id="UP000679352">
    <property type="component" value="Chromosome"/>
</dbReference>
<dbReference type="GO" id="GO:0006646">
    <property type="term" value="P:phosphatidylethanolamine biosynthetic process"/>
    <property type="evidence" value="ECO:0007669"/>
    <property type="project" value="TreeGrafter"/>
</dbReference>
<protein>
    <submittedName>
        <fullName evidence="2">Phosphotransferase family protein</fullName>
    </submittedName>
</protein>
<evidence type="ECO:0000259" key="1">
    <source>
        <dbReference type="Pfam" id="PF01636"/>
    </source>
</evidence>
<dbReference type="PANTHER" id="PTHR22603">
    <property type="entry name" value="CHOLINE/ETHANOALAMINE KINASE"/>
    <property type="match status" value="1"/>
</dbReference>
<reference evidence="2" key="1">
    <citation type="submission" date="2021-06" db="EMBL/GenBank/DDBJ databases">
        <title>Direct submission.</title>
        <authorList>
            <person name="Lee C.-S."/>
            <person name="Jin L."/>
        </authorList>
    </citation>
    <scope>NUCLEOTIDE SEQUENCE</scope>
    <source>
        <strain evidence="2">Con5</strain>
    </source>
</reference>
<dbReference type="InterPro" id="IPR002575">
    <property type="entry name" value="Aminoglycoside_PTrfase"/>
</dbReference>
<dbReference type="EMBL" id="CP076361">
    <property type="protein sequence ID" value="QWK91463.1"/>
    <property type="molecule type" value="Genomic_DNA"/>
</dbReference>
<proteinExistence type="predicted"/>